<dbReference type="GO" id="GO:0005524">
    <property type="term" value="F:ATP binding"/>
    <property type="evidence" value="ECO:0007669"/>
    <property type="project" value="UniProtKB-UniRule"/>
</dbReference>
<sequence>MSLSILLNQCKPLLATKLASEPVSDLPEGVPACVLFFSVCNGQERAHVQISQGQSFEQAWEQGSQTLNTWMAGQDKPALWLRVDLVNRVEAYSWADQQERMSLSKRNYFRFGLSFKADFSIAFLEQELAANAILYDGKLGEATPNAVNLAHYSRLRFGQALDWPQNPEETVWRFKTMAVFSDGQDVHEIEHQGRHSGYRKVLDWGPGRVRHTIDASTQYLAEQVKQTGQYHYGWFPCFDRAIPTYNALRHASSTYALLEGWEVTGLDNQKQAIERALQYLTESLIKVMSLPDGSTAAFLVDTGDEIKLGGNAVCLLALVKYTELTGDQRYLPLLEQLALGIVFMQDPESGSFVHVLNYPDLSLKDEHRIIYYDGEAAFGLMRLYGLTRDARWLSTVEKAFDFFIKAEHWKAHDHWLSYCVNELTLYKPEPRYYQFGLDNVHGYLDFVQNRITTFPTLLELMMAAQRMIVRMQSDANSQIQAMLDGFPLDTFYQALEIRARSLLDGFFWPELAMYFKNPTRILNGFFIRHHSFRVRIDDIEHYLSGYVAYLKYLQTLTPDSPNGHEPVSSNSISVAQASSRTLSESLLKPVSEQAVIGLLSYPKSPLRFMEVKALAHAAWAKGLAVLYLSYQDFEEQGGYVKGYLFDGQRWEQGYAALPPVIDNAPANTGAQRQILASLKDRSRLLCRRLGGKAVTLDILQKDRQTAGLMIEAADLSLEALRRMLDAYGSVVLKPYRSNRGKQVYRLSKLDAQVYQLESDTDSELLSPEELLGFCRGKSAQTWMIQRYVSSRSLQQKPFDIRVPVFRAASGQWVVARKYARVGAGDLTSNLATGGSSYEAVDFLTDIYGQKTARSLEKKLAKAALDIAQVLQKHYDFEIDALGCDFGIQDGKLFLFEVNSYPGLKGCLDSAIALKTDFYAYVLVQAQAAASKKTILIQAAGPENQALLRRVMSGGENDYSSSRYLRKGIANPVYHMIRDQAKARDCSAKVRKNICLEIYESARLVSVFSPNSPDLSLATRRIANNKELSKFFLQKAGIAVPQGRVFQSFEAARRYFRSRSLPQVVKPRTGTGGKGVTAHIQDERLFQQAWVKAGGGGNNIIVEDFIQGDEVRVFVLNGKVTAAVCRVPAYVVGDGRSTIEQLVDKKNEDRKRNPLLKVYPIKSFDYLTQVLGKDLSYVPPAHEYVRLAMVSNVALGGESVGVLEFLHPSICQMAEQVWHAIPHATQLGLDIIARDFQASAKDNAYVIEINADPAVATPAFSAYGQSFQDLPEQLIRYALENRHHASRFRGKPVLAPAAPYRPSCQGDSFVLNSAAIQTRLLRQAAYRRNLDVEIVDSSLTLIRDSAQQIAFVNGMCGLTRAATTQATTNKQWTKKLLSQAGLNTPRGRSFAIDAMDKAWEFASSLGTPIVLKPLAGSGGAGISTDIQSRTHFEAAWAVIKDMRGKTVICEEQIKGKDYRLIVIGQRLCAVTERVPAFVIGDGRHSIEELVALKNQQRQQNPYLRSKLIALTSTVITYLEKSGLHRTSIPSTGQRVQLHEVANIGSGGEGHDLTAQVHPEWAEVAVRARMALYDAVHVGVDLLAEDMRKPPRKQQWAIIEINSNPEFGQHFIQHGQARDVAGLLIEQLFPVQKQVPISIQRIVLSGKVQGVGFRKWLWSLAHLHGVQGTVCNRADGTVEAVLSGPVRSVAQLIYKCHIGPKAARVQCCEVSQEASVDGFASFEILNESLAEAV</sequence>
<dbReference type="InterPro" id="IPR017968">
    <property type="entry name" value="Acylphosphatase_CS"/>
</dbReference>
<feature type="domain" description="ATP-grasp" evidence="7">
    <location>
        <begin position="1029"/>
        <end position="1278"/>
    </location>
</feature>
<dbReference type="GO" id="GO:0003998">
    <property type="term" value="F:acylphosphatase activity"/>
    <property type="evidence" value="ECO:0007669"/>
    <property type="project" value="UniProtKB-EC"/>
</dbReference>
<dbReference type="PANTHER" id="PTHR21621:SF0">
    <property type="entry name" value="BETA-CITRYLGLUTAMATE SYNTHASE B-RELATED"/>
    <property type="match status" value="1"/>
</dbReference>
<dbReference type="PROSITE" id="PS00150">
    <property type="entry name" value="ACYLPHOSPHATASE_1"/>
    <property type="match status" value="1"/>
</dbReference>
<dbReference type="Proteomes" id="UP000830925">
    <property type="component" value="Chromosome"/>
</dbReference>
<dbReference type="GO" id="GO:0005737">
    <property type="term" value="C:cytoplasm"/>
    <property type="evidence" value="ECO:0007669"/>
    <property type="project" value="TreeGrafter"/>
</dbReference>
<dbReference type="InterPro" id="IPR036046">
    <property type="entry name" value="Acylphosphatase-like_dom_sf"/>
</dbReference>
<dbReference type="Gene3D" id="3.30.70.100">
    <property type="match status" value="1"/>
</dbReference>
<comment type="similarity">
    <text evidence="6">Belongs to the acylphosphatase family.</text>
</comment>
<evidence type="ECO:0000256" key="6">
    <source>
        <dbReference type="RuleBase" id="RU004168"/>
    </source>
</evidence>
<keyword evidence="3 4" id="KW-0067">ATP-binding</keyword>
<dbReference type="SUPFAM" id="SSF54975">
    <property type="entry name" value="Acylphosphatase/BLUF domain-like"/>
    <property type="match status" value="1"/>
</dbReference>
<dbReference type="Pfam" id="PF00708">
    <property type="entry name" value="Acylphosphatase"/>
    <property type="match status" value="1"/>
</dbReference>
<keyword evidence="1" id="KW-0436">Ligase</keyword>
<dbReference type="PROSITE" id="PS50975">
    <property type="entry name" value="ATP_GRASP"/>
    <property type="match status" value="2"/>
</dbReference>
<dbReference type="EC" id="3.6.1.7" evidence="5"/>
<dbReference type="GO" id="GO:0009432">
    <property type="term" value="P:SOS response"/>
    <property type="evidence" value="ECO:0007669"/>
    <property type="project" value="TreeGrafter"/>
</dbReference>
<gene>
    <name evidence="9" type="ORF">MXF72_09555</name>
</gene>
<protein>
    <recommendedName>
        <fullName evidence="5">acylphosphatase</fullName>
        <ecNumber evidence="5">3.6.1.7</ecNumber>
    </recommendedName>
</protein>
<dbReference type="Pfam" id="PF14398">
    <property type="entry name" value="ATPgrasp_YheCD"/>
    <property type="match status" value="1"/>
</dbReference>
<dbReference type="InterPro" id="IPR026838">
    <property type="entry name" value="YheC/D"/>
</dbReference>
<evidence type="ECO:0000259" key="7">
    <source>
        <dbReference type="PROSITE" id="PS50975"/>
    </source>
</evidence>
<dbReference type="InterPro" id="IPR001792">
    <property type="entry name" value="Acylphosphatase-like_dom"/>
</dbReference>
<evidence type="ECO:0000313" key="9">
    <source>
        <dbReference type="EMBL" id="UPL19690.1"/>
    </source>
</evidence>
<feature type="active site" evidence="5">
    <location>
        <position position="1652"/>
    </location>
</feature>
<reference evidence="9" key="1">
    <citation type="submission" date="2022-04" db="EMBL/GenBank/DDBJ databases">
        <title>Genomic mining of Alcaligenes faecalis D334 producing ectoin and derivatives.</title>
        <authorList>
            <person name="Doan V.T."/>
            <person name="Quach N.T."/>
            <person name="Vu T.-H.-N."/>
            <person name="Phi Q.-T."/>
        </authorList>
    </citation>
    <scope>NUCLEOTIDE SEQUENCE</scope>
    <source>
        <strain evidence="9">D334</strain>
    </source>
</reference>
<comment type="catalytic activity">
    <reaction evidence="5">
        <text>an acyl phosphate + H2O = a carboxylate + phosphate + H(+)</text>
        <dbReference type="Rhea" id="RHEA:14965"/>
        <dbReference type="ChEBI" id="CHEBI:15377"/>
        <dbReference type="ChEBI" id="CHEBI:15378"/>
        <dbReference type="ChEBI" id="CHEBI:29067"/>
        <dbReference type="ChEBI" id="CHEBI:43474"/>
        <dbReference type="ChEBI" id="CHEBI:59918"/>
        <dbReference type="EC" id="3.6.1.7"/>
    </reaction>
</comment>
<feature type="domain" description="ATP-grasp" evidence="7">
    <location>
        <begin position="1373"/>
        <end position="1627"/>
    </location>
</feature>
<evidence type="ECO:0000256" key="2">
    <source>
        <dbReference type="ARBA" id="ARBA00022741"/>
    </source>
</evidence>
<dbReference type="Gene3D" id="3.30.470.20">
    <property type="entry name" value="ATP-grasp fold, B domain"/>
    <property type="match status" value="5"/>
</dbReference>
<dbReference type="RefSeq" id="WP_247965453.1">
    <property type="nucleotide sequence ID" value="NZ_CP095873.1"/>
</dbReference>
<evidence type="ECO:0000256" key="3">
    <source>
        <dbReference type="ARBA" id="ARBA00022840"/>
    </source>
</evidence>
<proteinExistence type="inferred from homology"/>
<evidence type="ECO:0000259" key="8">
    <source>
        <dbReference type="PROSITE" id="PS51160"/>
    </source>
</evidence>
<dbReference type="EMBL" id="CP095873">
    <property type="protein sequence ID" value="UPL19690.1"/>
    <property type="molecule type" value="Genomic_DNA"/>
</dbReference>
<dbReference type="SUPFAM" id="SSF48208">
    <property type="entry name" value="Six-hairpin glycosidases"/>
    <property type="match status" value="1"/>
</dbReference>
<dbReference type="GO" id="GO:0046872">
    <property type="term" value="F:metal ion binding"/>
    <property type="evidence" value="ECO:0007669"/>
    <property type="project" value="InterPro"/>
</dbReference>
<keyword evidence="5" id="KW-0378">Hydrolase</keyword>
<dbReference type="PROSITE" id="PS51160">
    <property type="entry name" value="ACYLPHOSPHATASE_3"/>
    <property type="match status" value="1"/>
</dbReference>
<accession>A0AAE9H4D2</accession>
<dbReference type="InterPro" id="IPR008928">
    <property type="entry name" value="6-hairpin_glycosidase_sf"/>
</dbReference>
<dbReference type="SUPFAM" id="SSF56059">
    <property type="entry name" value="Glutathione synthetase ATP-binding domain-like"/>
    <property type="match status" value="3"/>
</dbReference>
<dbReference type="Pfam" id="PF01071">
    <property type="entry name" value="GARS_A"/>
    <property type="match status" value="1"/>
</dbReference>
<keyword evidence="2 4" id="KW-0547">Nucleotide-binding</keyword>
<name>A0AAE9H4D2_ALCFA</name>
<dbReference type="InterPro" id="IPR020561">
    <property type="entry name" value="PRibGlycinamid_synth_ATP-grasp"/>
</dbReference>
<evidence type="ECO:0000256" key="5">
    <source>
        <dbReference type="PROSITE-ProRule" id="PRU00520"/>
    </source>
</evidence>
<feature type="active site" evidence="5">
    <location>
        <position position="1670"/>
    </location>
</feature>
<evidence type="ECO:0000313" key="10">
    <source>
        <dbReference type="Proteomes" id="UP000830925"/>
    </source>
</evidence>
<dbReference type="GO" id="GO:0005975">
    <property type="term" value="P:carbohydrate metabolic process"/>
    <property type="evidence" value="ECO:0007669"/>
    <property type="project" value="InterPro"/>
</dbReference>
<dbReference type="PANTHER" id="PTHR21621">
    <property type="entry name" value="RIBOSOMAL PROTEIN S6 MODIFICATION PROTEIN"/>
    <property type="match status" value="1"/>
</dbReference>
<evidence type="ECO:0000256" key="1">
    <source>
        <dbReference type="ARBA" id="ARBA00022598"/>
    </source>
</evidence>
<feature type="domain" description="Acylphosphatase-like" evidence="8">
    <location>
        <begin position="1637"/>
        <end position="1724"/>
    </location>
</feature>
<dbReference type="SMART" id="SM01209">
    <property type="entry name" value="GARS_A"/>
    <property type="match status" value="1"/>
</dbReference>
<dbReference type="InterPro" id="IPR011761">
    <property type="entry name" value="ATP-grasp"/>
</dbReference>
<organism evidence="9 10">
    <name type="scientific">Alcaligenes faecalis</name>
    <dbReference type="NCBI Taxonomy" id="511"/>
    <lineage>
        <taxon>Bacteria</taxon>
        <taxon>Pseudomonadati</taxon>
        <taxon>Pseudomonadota</taxon>
        <taxon>Betaproteobacteria</taxon>
        <taxon>Burkholderiales</taxon>
        <taxon>Alcaligenaceae</taxon>
        <taxon>Alcaligenes</taxon>
    </lineage>
</organism>
<evidence type="ECO:0000256" key="4">
    <source>
        <dbReference type="PROSITE-ProRule" id="PRU00409"/>
    </source>
</evidence>
<dbReference type="GO" id="GO:0018169">
    <property type="term" value="F:ribosomal S6-glutamic acid ligase activity"/>
    <property type="evidence" value="ECO:0007669"/>
    <property type="project" value="TreeGrafter"/>
</dbReference>